<dbReference type="NCBIfam" id="TIGR04056">
    <property type="entry name" value="OMP_RagA_SusC"/>
    <property type="match status" value="1"/>
</dbReference>
<dbReference type="InterPro" id="IPR036942">
    <property type="entry name" value="Beta-barrel_TonB_sf"/>
</dbReference>
<dbReference type="Pfam" id="PF07715">
    <property type="entry name" value="Plug"/>
    <property type="match status" value="1"/>
</dbReference>
<keyword evidence="2 7" id="KW-0813">Transport</keyword>
<dbReference type="KEGG" id="ffa:FFWV33_00955"/>
<dbReference type="Gene3D" id="2.60.40.1120">
    <property type="entry name" value="Carboxypeptidase-like, regulatory domain"/>
    <property type="match status" value="1"/>
</dbReference>
<evidence type="ECO:0000256" key="2">
    <source>
        <dbReference type="ARBA" id="ARBA00022448"/>
    </source>
</evidence>
<dbReference type="EMBL" id="CP020918">
    <property type="protein sequence ID" value="AWG20192.1"/>
    <property type="molecule type" value="Genomic_DNA"/>
</dbReference>
<dbReference type="InterPro" id="IPR023996">
    <property type="entry name" value="TonB-dep_OMP_SusC/RagA"/>
</dbReference>
<evidence type="ECO:0000313" key="10">
    <source>
        <dbReference type="EMBL" id="AWG20192.1"/>
    </source>
</evidence>
<organism evidence="10 11">
    <name type="scientific">Flavobacterium faecale</name>
    <dbReference type="NCBI Taxonomy" id="1355330"/>
    <lineage>
        <taxon>Bacteria</taxon>
        <taxon>Pseudomonadati</taxon>
        <taxon>Bacteroidota</taxon>
        <taxon>Flavobacteriia</taxon>
        <taxon>Flavobacteriales</taxon>
        <taxon>Flavobacteriaceae</taxon>
        <taxon>Flavobacterium</taxon>
    </lineage>
</organism>
<evidence type="ECO:0000256" key="3">
    <source>
        <dbReference type="ARBA" id="ARBA00022452"/>
    </source>
</evidence>
<dbReference type="InterPro" id="IPR008969">
    <property type="entry name" value="CarboxyPept-like_regulatory"/>
</dbReference>
<evidence type="ECO:0000256" key="7">
    <source>
        <dbReference type="PROSITE-ProRule" id="PRU01360"/>
    </source>
</evidence>
<dbReference type="NCBIfam" id="TIGR04057">
    <property type="entry name" value="SusC_RagA_signa"/>
    <property type="match status" value="1"/>
</dbReference>
<keyword evidence="5 7" id="KW-0472">Membrane</keyword>
<evidence type="ECO:0000256" key="6">
    <source>
        <dbReference type="ARBA" id="ARBA00023237"/>
    </source>
</evidence>
<evidence type="ECO:0000256" key="1">
    <source>
        <dbReference type="ARBA" id="ARBA00004571"/>
    </source>
</evidence>
<evidence type="ECO:0000259" key="9">
    <source>
        <dbReference type="Pfam" id="PF07715"/>
    </source>
</evidence>
<gene>
    <name evidence="10" type="ORF">FFWV33_00955</name>
</gene>
<protein>
    <submittedName>
        <fullName evidence="10">SusC/RagA family TonB-linked outer membrane protein</fullName>
    </submittedName>
</protein>
<evidence type="ECO:0000256" key="8">
    <source>
        <dbReference type="SAM" id="SignalP"/>
    </source>
</evidence>
<dbReference type="Gene3D" id="2.170.130.10">
    <property type="entry name" value="TonB-dependent receptor, plug domain"/>
    <property type="match status" value="1"/>
</dbReference>
<sequence length="1037" mass="114347">MNLKITLSLLVILLFNLAAVAQDRYKLTGTVLAASDNLPIPGVNVNIAKSKKGVSTDFDGKYTIDVKKGDILRFSYLGFTSQVQIINNQQNINIVLKENANLLDDVVVIGYGTQKKSHLTGAISKVTNDDLDQIAVSRVDDALVGQVSGVNIQATDGEAGAAPTITIRGVGSMAGDSTPLIVVDGIIVDSSFLGSLNMNNVESFEILKDAASSSIYGSKGSNGIIMITMKSGVAGKTKINYSTYTGIKTARKSEAYGYTTADWAKKQTDAGLTLSPYTVAQLQIGTDRSWQDVFFETGVITNHSISLRGGNDKTKFATSLNYTNDEGVLLLDNYKKYGARLKVDSKISDKITIGANLSPSFTTRRRFSENIHNVARHQPWLPIYHTEETLRFIDPNGVYAGLVPGDYARMVHFEMFDLDGDGQINDKLQNIGNSNNQNPYARVAERNRTDKKFQLYGSFYGQYNILKDLTFKSTLAGSYDDTKRTDYLGTLGKESPTDAYMTEIAQKENYIIFDNFFNYNKSIGKHDIGVTAGVSLESRNYFFSTVTGTGYTNDVVQQITNATTISDADAFEWQKRGISYVSRVNYAYNDKYLASISMRRDGSSIFGSKYKYGNFPAASIGWNIGKEEFLIDNNFIKNLKFRASFGVTGNDRLNTGAVDPDAQGSTSTLSTGNILVDYYPHLALLTADGSSYSVDGGVQAGLSPANIANPELRWERLIEFNPGIDFGIWNNRITGSVDWYQRTSDQLLLPNPISATTGFSNALVNLGKVKNTGWEFELRTKNISTRDFKWSTTLIATTNNNTLIDFADSNGQITSLDPSRPAEWINLEGQPISLFYGYVVDKELAFEDRDRPYRHVGAQAGLVYVKDLNGDGVLDSEDKTVLGNPYPELIWSMTNEFSIGNVDVSFMFQGSHGAEVRNIADHYLFSNNNNRTYLDTAENTEFLVDKFFTNSIVQDASYIALRNVSIGYNFPKDVLKKIGVSGLKVYATGQNLMYKTASNYTGWNPEAVDKTSPTQYGYQRGGSPIYSTVSLGLNLDF</sequence>
<feature type="chain" id="PRO_5015676792" evidence="8">
    <location>
        <begin position="22"/>
        <end position="1037"/>
    </location>
</feature>
<name>A0A2S1L8W2_9FLAO</name>
<dbReference type="AlphaFoldDB" id="A0A2S1L8W2"/>
<dbReference type="InterPro" id="IPR037066">
    <property type="entry name" value="Plug_dom_sf"/>
</dbReference>
<reference evidence="10 11" key="1">
    <citation type="submission" date="2017-04" db="EMBL/GenBank/DDBJ databases">
        <title>Compelte genome sequence of WV33.</title>
        <authorList>
            <person name="Lee P.C."/>
        </authorList>
    </citation>
    <scope>NUCLEOTIDE SEQUENCE [LARGE SCALE GENOMIC DNA]</scope>
    <source>
        <strain evidence="10 11">WV33</strain>
    </source>
</reference>
<keyword evidence="6 7" id="KW-0998">Cell outer membrane</keyword>
<dbReference type="RefSeq" id="WP_108739159.1">
    <property type="nucleotide sequence ID" value="NZ_CP020918.1"/>
</dbReference>
<dbReference type="SUPFAM" id="SSF56935">
    <property type="entry name" value="Porins"/>
    <property type="match status" value="1"/>
</dbReference>
<dbReference type="InterPro" id="IPR039426">
    <property type="entry name" value="TonB-dep_rcpt-like"/>
</dbReference>
<dbReference type="Gene3D" id="2.40.170.20">
    <property type="entry name" value="TonB-dependent receptor, beta-barrel domain"/>
    <property type="match status" value="1"/>
</dbReference>
<dbReference type="OrthoDB" id="9768177at2"/>
<proteinExistence type="inferred from homology"/>
<evidence type="ECO:0000256" key="5">
    <source>
        <dbReference type="ARBA" id="ARBA00023136"/>
    </source>
</evidence>
<feature type="signal peptide" evidence="8">
    <location>
        <begin position="1"/>
        <end position="21"/>
    </location>
</feature>
<accession>A0A2S1L8W2</accession>
<keyword evidence="11" id="KW-1185">Reference proteome</keyword>
<comment type="subcellular location">
    <subcellularLocation>
        <location evidence="1 7">Cell outer membrane</location>
        <topology evidence="1 7">Multi-pass membrane protein</topology>
    </subcellularLocation>
</comment>
<comment type="similarity">
    <text evidence="7">Belongs to the TonB-dependent receptor family.</text>
</comment>
<dbReference type="GO" id="GO:0009279">
    <property type="term" value="C:cell outer membrane"/>
    <property type="evidence" value="ECO:0007669"/>
    <property type="project" value="UniProtKB-SubCell"/>
</dbReference>
<dbReference type="Proteomes" id="UP000244527">
    <property type="component" value="Chromosome"/>
</dbReference>
<keyword evidence="4 7" id="KW-0812">Transmembrane</keyword>
<keyword evidence="3 7" id="KW-1134">Transmembrane beta strand</keyword>
<dbReference type="PROSITE" id="PS52016">
    <property type="entry name" value="TONB_DEPENDENT_REC_3"/>
    <property type="match status" value="1"/>
</dbReference>
<feature type="domain" description="TonB-dependent receptor plug" evidence="9">
    <location>
        <begin position="116"/>
        <end position="224"/>
    </location>
</feature>
<evidence type="ECO:0000313" key="11">
    <source>
        <dbReference type="Proteomes" id="UP000244527"/>
    </source>
</evidence>
<evidence type="ECO:0000256" key="4">
    <source>
        <dbReference type="ARBA" id="ARBA00022692"/>
    </source>
</evidence>
<dbReference type="InterPro" id="IPR023997">
    <property type="entry name" value="TonB-dep_OMP_SusC/RagA_CS"/>
</dbReference>
<dbReference type="SUPFAM" id="SSF49464">
    <property type="entry name" value="Carboxypeptidase regulatory domain-like"/>
    <property type="match status" value="1"/>
</dbReference>
<dbReference type="InterPro" id="IPR012910">
    <property type="entry name" value="Plug_dom"/>
</dbReference>
<keyword evidence="8" id="KW-0732">Signal</keyword>
<dbReference type="Pfam" id="PF13715">
    <property type="entry name" value="CarbopepD_reg_2"/>
    <property type="match status" value="1"/>
</dbReference>